<dbReference type="Pfam" id="PF13489">
    <property type="entry name" value="Methyltransf_23"/>
    <property type="match status" value="1"/>
</dbReference>
<evidence type="ECO:0008006" key="3">
    <source>
        <dbReference type="Google" id="ProtNLM"/>
    </source>
</evidence>
<dbReference type="InterPro" id="IPR029063">
    <property type="entry name" value="SAM-dependent_MTases_sf"/>
</dbReference>
<keyword evidence="2" id="KW-1185">Reference proteome</keyword>
<dbReference type="Proteomes" id="UP000175691">
    <property type="component" value="Unassembled WGS sequence"/>
</dbReference>
<sequence>MKCSDTCPLCLSEQINHYHEDRKRRYLHCQQCDLVFVAKAFLPDLSQEKAEYDLHENSFEDQGYRQFLNRACTPITEQLSPPATGLDFGCGPAPVLADMLTQCGFAMHWYDPIYANDKSVLNLNYDFITCTEAIEHFHRPIEELRLLTSLLKSGGLMAIMTKRVESPEKFVSWHYKNDMTHVSFFSARTFDYIGREFGFSVTLCSKDVVLLKKHP</sequence>
<dbReference type="SUPFAM" id="SSF53335">
    <property type="entry name" value="S-adenosyl-L-methionine-dependent methyltransferases"/>
    <property type="match status" value="1"/>
</dbReference>
<reference evidence="1" key="1">
    <citation type="submission" date="2016-08" db="EMBL/GenBank/DDBJ databases">
        <authorList>
            <person name="Seilhamer J.J."/>
        </authorList>
    </citation>
    <scope>NUCLEOTIDE SEQUENCE [LARGE SCALE GENOMIC DNA]</scope>
    <source>
        <strain evidence="1">KCTC 42603</strain>
    </source>
</reference>
<organism evidence="1 2">
    <name type="scientific">Alteromonas confluentis</name>
    <dbReference type="NCBI Taxonomy" id="1656094"/>
    <lineage>
        <taxon>Bacteria</taxon>
        <taxon>Pseudomonadati</taxon>
        <taxon>Pseudomonadota</taxon>
        <taxon>Gammaproteobacteria</taxon>
        <taxon>Alteromonadales</taxon>
        <taxon>Alteromonadaceae</taxon>
        <taxon>Alteromonas/Salinimonas group</taxon>
        <taxon>Alteromonas</taxon>
    </lineage>
</organism>
<evidence type="ECO:0000313" key="2">
    <source>
        <dbReference type="Proteomes" id="UP000175691"/>
    </source>
</evidence>
<gene>
    <name evidence="1" type="ORF">BFC18_07070</name>
</gene>
<protein>
    <recommendedName>
        <fullName evidence="3">Methyltransferase</fullName>
    </recommendedName>
</protein>
<comment type="caution">
    <text evidence="1">The sequence shown here is derived from an EMBL/GenBank/DDBJ whole genome shotgun (WGS) entry which is preliminary data.</text>
</comment>
<dbReference type="AlphaFoldDB" id="A0A1E7ZDE1"/>
<dbReference type="STRING" id="1656094.BFC18_07070"/>
<name>A0A1E7ZDE1_9ALTE</name>
<evidence type="ECO:0000313" key="1">
    <source>
        <dbReference type="EMBL" id="OFC71491.1"/>
    </source>
</evidence>
<accession>A0A1E7ZDE1</accession>
<dbReference type="OrthoDB" id="9791944at2"/>
<dbReference type="Gene3D" id="3.40.50.150">
    <property type="entry name" value="Vaccinia Virus protein VP39"/>
    <property type="match status" value="2"/>
</dbReference>
<dbReference type="RefSeq" id="WP_070124314.1">
    <property type="nucleotide sequence ID" value="NZ_MDHN01000013.1"/>
</dbReference>
<proteinExistence type="predicted"/>
<dbReference type="EMBL" id="MDHN01000013">
    <property type="protein sequence ID" value="OFC71491.1"/>
    <property type="molecule type" value="Genomic_DNA"/>
</dbReference>